<reference evidence="1 2" key="1">
    <citation type="journal article" date="2016" name="Nat. Commun.">
        <title>Ectomycorrhizal ecology is imprinted in the genome of the dominant symbiotic fungus Cenococcum geophilum.</title>
        <authorList>
            <consortium name="DOE Joint Genome Institute"/>
            <person name="Peter M."/>
            <person name="Kohler A."/>
            <person name="Ohm R.A."/>
            <person name="Kuo A."/>
            <person name="Krutzmann J."/>
            <person name="Morin E."/>
            <person name="Arend M."/>
            <person name="Barry K.W."/>
            <person name="Binder M."/>
            <person name="Choi C."/>
            <person name="Clum A."/>
            <person name="Copeland A."/>
            <person name="Grisel N."/>
            <person name="Haridas S."/>
            <person name="Kipfer T."/>
            <person name="LaButti K."/>
            <person name="Lindquist E."/>
            <person name="Lipzen A."/>
            <person name="Maire R."/>
            <person name="Meier B."/>
            <person name="Mihaltcheva S."/>
            <person name="Molinier V."/>
            <person name="Murat C."/>
            <person name="Poggeler S."/>
            <person name="Quandt C.A."/>
            <person name="Sperisen C."/>
            <person name="Tritt A."/>
            <person name="Tisserant E."/>
            <person name="Crous P.W."/>
            <person name="Henrissat B."/>
            <person name="Nehls U."/>
            <person name="Egli S."/>
            <person name="Spatafora J.W."/>
            <person name="Grigoriev I.V."/>
            <person name="Martin F.M."/>
        </authorList>
    </citation>
    <scope>NUCLEOTIDE SEQUENCE [LARGE SCALE GENOMIC DNA]</scope>
    <source>
        <strain evidence="1 2">CBS 459.81</strain>
    </source>
</reference>
<dbReference type="AlphaFoldDB" id="A0A8E2DZM7"/>
<dbReference type="PANTHER" id="PTHR38791:SF5">
    <property type="entry name" value="TRANSCRIPTION FACTOR DBAG-RELATED"/>
    <property type="match status" value="1"/>
</dbReference>
<name>A0A8E2DZM7_9PEZI</name>
<keyword evidence="2" id="KW-1185">Reference proteome</keyword>
<organism evidence="1 2">
    <name type="scientific">Lepidopterella palustris CBS 459.81</name>
    <dbReference type="NCBI Taxonomy" id="1314670"/>
    <lineage>
        <taxon>Eukaryota</taxon>
        <taxon>Fungi</taxon>
        <taxon>Dikarya</taxon>
        <taxon>Ascomycota</taxon>
        <taxon>Pezizomycotina</taxon>
        <taxon>Dothideomycetes</taxon>
        <taxon>Pleosporomycetidae</taxon>
        <taxon>Mytilinidiales</taxon>
        <taxon>Argynnaceae</taxon>
        <taxon>Lepidopterella</taxon>
    </lineage>
</organism>
<accession>A0A8E2DZM7</accession>
<protein>
    <submittedName>
        <fullName evidence="1">Uncharacterized protein</fullName>
    </submittedName>
</protein>
<sequence length="115" mass="13268">LQQEARNLEQQFSTWTAILAEDWKPKTIGKVNEDQLRSSRSTGWPGYIENYFDLYAAAVWNTYRKTHLMILDIIVRCSKCLRQKNICLQPQAKAQQLADDIAASIPYHLADNVLN</sequence>
<dbReference type="EMBL" id="KV745449">
    <property type="protein sequence ID" value="OCK74589.1"/>
    <property type="molecule type" value="Genomic_DNA"/>
</dbReference>
<evidence type="ECO:0000313" key="2">
    <source>
        <dbReference type="Proteomes" id="UP000250266"/>
    </source>
</evidence>
<dbReference type="InterPro" id="IPR053175">
    <property type="entry name" value="DHMBA_Reg_Transcription_Factor"/>
</dbReference>
<dbReference type="OrthoDB" id="3525185at2759"/>
<evidence type="ECO:0000313" key="1">
    <source>
        <dbReference type="EMBL" id="OCK74589.1"/>
    </source>
</evidence>
<gene>
    <name evidence="1" type="ORF">K432DRAFT_310426</name>
</gene>
<dbReference type="PANTHER" id="PTHR38791">
    <property type="entry name" value="ZN(II)2CYS6 TRANSCRIPTION FACTOR (EUROFUNG)-RELATED-RELATED"/>
    <property type="match status" value="1"/>
</dbReference>
<feature type="non-terminal residue" evidence="1">
    <location>
        <position position="115"/>
    </location>
</feature>
<proteinExistence type="predicted"/>
<dbReference type="Proteomes" id="UP000250266">
    <property type="component" value="Unassembled WGS sequence"/>
</dbReference>